<protein>
    <submittedName>
        <fullName evidence="1">Uncharacterized protein</fullName>
    </submittedName>
</protein>
<dbReference type="Proteomes" id="UP000199518">
    <property type="component" value="Unassembled WGS sequence"/>
</dbReference>
<gene>
    <name evidence="1" type="ORF">SAMN05421753_12122</name>
</gene>
<dbReference type="OrthoDB" id="215235at2"/>
<name>A0A1I3RIL6_9PLAN</name>
<proteinExistence type="predicted"/>
<sequence>MATESTFALQSNILHQVDAIIRASEERSRPLEMDPARSELFDLFAQAEAAGILRDGSDPDLSSDGLCASLSELWGLKEAARQSAEKQTQLPPEHMARMRSLWSVLRMWMEWTYAWDRWAEFHRSR</sequence>
<dbReference type="EMBL" id="FOQD01000021">
    <property type="protein sequence ID" value="SFJ46454.1"/>
    <property type="molecule type" value="Genomic_DNA"/>
</dbReference>
<evidence type="ECO:0000313" key="2">
    <source>
        <dbReference type="Proteomes" id="UP000199518"/>
    </source>
</evidence>
<evidence type="ECO:0000313" key="1">
    <source>
        <dbReference type="EMBL" id="SFJ46454.1"/>
    </source>
</evidence>
<dbReference type="RefSeq" id="WP_092056262.1">
    <property type="nucleotide sequence ID" value="NZ_FOQD01000021.1"/>
</dbReference>
<dbReference type="AlphaFoldDB" id="A0A1I3RIL6"/>
<organism evidence="1 2">
    <name type="scientific">Planctomicrobium piriforme</name>
    <dbReference type="NCBI Taxonomy" id="1576369"/>
    <lineage>
        <taxon>Bacteria</taxon>
        <taxon>Pseudomonadati</taxon>
        <taxon>Planctomycetota</taxon>
        <taxon>Planctomycetia</taxon>
        <taxon>Planctomycetales</taxon>
        <taxon>Planctomycetaceae</taxon>
        <taxon>Planctomicrobium</taxon>
    </lineage>
</organism>
<accession>A0A1I3RIL6</accession>
<reference evidence="2" key="1">
    <citation type="submission" date="2016-10" db="EMBL/GenBank/DDBJ databases">
        <authorList>
            <person name="Varghese N."/>
            <person name="Submissions S."/>
        </authorList>
    </citation>
    <scope>NUCLEOTIDE SEQUENCE [LARGE SCALE GENOMIC DNA]</scope>
    <source>
        <strain evidence="2">DSM 26348</strain>
    </source>
</reference>
<keyword evidence="2" id="KW-1185">Reference proteome</keyword>